<feature type="compositionally biased region" description="Low complexity" evidence="1">
    <location>
        <begin position="489"/>
        <end position="498"/>
    </location>
</feature>
<dbReference type="SMART" id="SM00293">
    <property type="entry name" value="PWWP"/>
    <property type="match status" value="1"/>
</dbReference>
<dbReference type="SMART" id="SM00232">
    <property type="entry name" value="JAB_MPN"/>
    <property type="match status" value="1"/>
</dbReference>
<dbReference type="InterPro" id="IPR050242">
    <property type="entry name" value="JAMM_MPN+_peptidase_M67A"/>
</dbReference>
<evidence type="ECO:0000259" key="2">
    <source>
        <dbReference type="PROSITE" id="PS50249"/>
    </source>
</evidence>
<dbReference type="Proteomes" id="UP000437068">
    <property type="component" value="Unassembled WGS sequence"/>
</dbReference>
<dbReference type="Proteomes" id="UP000488956">
    <property type="component" value="Unassembled WGS sequence"/>
</dbReference>
<feature type="compositionally biased region" description="Polar residues" evidence="1">
    <location>
        <begin position="933"/>
        <end position="946"/>
    </location>
</feature>
<dbReference type="PANTHER" id="PTHR10410">
    <property type="entry name" value="EUKARYOTIC TRANSLATION INITIATION FACTOR 3 -RELATED"/>
    <property type="match status" value="1"/>
</dbReference>
<evidence type="ECO:0008006" key="24">
    <source>
        <dbReference type="Google" id="ProtNLM"/>
    </source>
</evidence>
<dbReference type="EMBL" id="QXGE01000115">
    <property type="protein sequence ID" value="KAE9324082.1"/>
    <property type="molecule type" value="Genomic_DNA"/>
</dbReference>
<evidence type="ECO:0000313" key="8">
    <source>
        <dbReference type="EMBL" id="KAE9153952.1"/>
    </source>
</evidence>
<dbReference type="SUPFAM" id="SSF102712">
    <property type="entry name" value="JAB1/MPN domain"/>
    <property type="match status" value="1"/>
</dbReference>
<evidence type="ECO:0000313" key="4">
    <source>
        <dbReference type="EMBL" id="KAE8944224.1"/>
    </source>
</evidence>
<feature type="compositionally biased region" description="Acidic residues" evidence="1">
    <location>
        <begin position="393"/>
        <end position="405"/>
    </location>
</feature>
<dbReference type="Proteomes" id="UP000440732">
    <property type="component" value="Unassembled WGS sequence"/>
</dbReference>
<dbReference type="GO" id="GO:0008237">
    <property type="term" value="F:metallopeptidase activity"/>
    <property type="evidence" value="ECO:0007669"/>
    <property type="project" value="InterPro"/>
</dbReference>
<dbReference type="SUPFAM" id="SSF63748">
    <property type="entry name" value="Tudor/PWWP/MBT"/>
    <property type="match status" value="1"/>
</dbReference>
<feature type="compositionally biased region" description="Polar residues" evidence="1">
    <location>
        <begin position="960"/>
        <end position="971"/>
    </location>
</feature>
<evidence type="ECO:0000313" key="6">
    <source>
        <dbReference type="EMBL" id="KAE9127008.1"/>
    </source>
</evidence>
<evidence type="ECO:0000313" key="7">
    <source>
        <dbReference type="EMBL" id="KAE9127037.1"/>
    </source>
</evidence>
<proteinExistence type="predicted"/>
<dbReference type="Proteomes" id="UP000441208">
    <property type="component" value="Unassembled WGS sequence"/>
</dbReference>
<feature type="region of interest" description="Disordered" evidence="1">
    <location>
        <begin position="1156"/>
        <end position="1232"/>
    </location>
</feature>
<feature type="compositionally biased region" description="Low complexity" evidence="1">
    <location>
        <begin position="1031"/>
        <end position="1047"/>
    </location>
</feature>
<feature type="region of interest" description="Disordered" evidence="1">
    <location>
        <begin position="988"/>
        <end position="1130"/>
    </location>
</feature>
<feature type="domain" description="MPN" evidence="2">
    <location>
        <begin position="541"/>
        <end position="688"/>
    </location>
</feature>
<evidence type="ECO:0000313" key="20">
    <source>
        <dbReference type="Proteomes" id="UP000460718"/>
    </source>
</evidence>
<evidence type="ECO:0000313" key="22">
    <source>
        <dbReference type="Proteomes" id="UP000486351"/>
    </source>
</evidence>
<feature type="compositionally biased region" description="Polar residues" evidence="1">
    <location>
        <begin position="1221"/>
        <end position="1232"/>
    </location>
</feature>
<feature type="compositionally biased region" description="Basic residues" evidence="1">
    <location>
        <begin position="793"/>
        <end position="803"/>
    </location>
</feature>
<evidence type="ECO:0000313" key="9">
    <source>
        <dbReference type="EMBL" id="KAE9225146.1"/>
    </source>
</evidence>
<evidence type="ECO:0000313" key="5">
    <source>
        <dbReference type="EMBL" id="KAE9022120.1"/>
    </source>
</evidence>
<keyword evidence="15" id="KW-1185">Reference proteome</keyword>
<evidence type="ECO:0000313" key="23">
    <source>
        <dbReference type="Proteomes" id="UP000488956"/>
    </source>
</evidence>
<feature type="compositionally biased region" description="Low complexity" evidence="1">
    <location>
        <begin position="988"/>
        <end position="1012"/>
    </location>
</feature>
<evidence type="ECO:0000313" key="19">
    <source>
        <dbReference type="Proteomes" id="UP000441208"/>
    </source>
</evidence>
<dbReference type="EMBL" id="QXFZ01000206">
    <property type="protein sequence ID" value="KAE9127008.1"/>
    <property type="molecule type" value="Genomic_DNA"/>
</dbReference>
<feature type="region of interest" description="Disordered" evidence="1">
    <location>
        <begin position="465"/>
        <end position="503"/>
    </location>
</feature>
<dbReference type="CDD" id="cd05162">
    <property type="entry name" value="PWWP"/>
    <property type="match status" value="1"/>
</dbReference>
<feature type="compositionally biased region" description="Basic and acidic residues" evidence="1">
    <location>
        <begin position="465"/>
        <end position="483"/>
    </location>
</feature>
<evidence type="ECO:0000313" key="11">
    <source>
        <dbReference type="EMBL" id="KAE9246409.1"/>
    </source>
</evidence>
<evidence type="ECO:0000313" key="14">
    <source>
        <dbReference type="Proteomes" id="UP000429523"/>
    </source>
</evidence>
<feature type="compositionally biased region" description="Basic and acidic residues" evidence="1">
    <location>
        <begin position="251"/>
        <end position="262"/>
    </location>
</feature>
<feature type="region of interest" description="Disordered" evidence="1">
    <location>
        <begin position="907"/>
        <end position="974"/>
    </location>
</feature>
<dbReference type="Pfam" id="PF01398">
    <property type="entry name" value="JAB"/>
    <property type="match status" value="1"/>
</dbReference>
<dbReference type="InterPro" id="IPR037518">
    <property type="entry name" value="MPN"/>
</dbReference>
<evidence type="ECO:0000313" key="21">
    <source>
        <dbReference type="Proteomes" id="UP000476176"/>
    </source>
</evidence>
<evidence type="ECO:0000256" key="1">
    <source>
        <dbReference type="SAM" id="MobiDB-lite"/>
    </source>
</evidence>
<dbReference type="EMBL" id="QXFX01000182">
    <property type="protein sequence ID" value="KAE9127037.1"/>
    <property type="molecule type" value="Genomic_DNA"/>
</dbReference>
<evidence type="ECO:0000313" key="13">
    <source>
        <dbReference type="EMBL" id="KAE9361451.1"/>
    </source>
</evidence>
<organism evidence="6 19">
    <name type="scientific">Phytophthora fragariae</name>
    <dbReference type="NCBI Taxonomy" id="53985"/>
    <lineage>
        <taxon>Eukaryota</taxon>
        <taxon>Sar</taxon>
        <taxon>Stramenopiles</taxon>
        <taxon>Oomycota</taxon>
        <taxon>Peronosporomycetes</taxon>
        <taxon>Peronosporales</taxon>
        <taxon>Peronosporaceae</taxon>
        <taxon>Phytophthora</taxon>
    </lineage>
</organism>
<dbReference type="Proteomes" id="UP000476176">
    <property type="component" value="Unassembled WGS sequence"/>
</dbReference>
<dbReference type="EMBL" id="QXGB01000198">
    <property type="protein sequence ID" value="KAE9225146.1"/>
    <property type="molecule type" value="Genomic_DNA"/>
</dbReference>
<dbReference type="InterPro" id="IPR000555">
    <property type="entry name" value="JAMM/MPN+_dom"/>
</dbReference>
<dbReference type="EMBL" id="QXGD01000239">
    <property type="protein sequence ID" value="KAE9246409.1"/>
    <property type="molecule type" value="Genomic_DNA"/>
</dbReference>
<evidence type="ECO:0000313" key="10">
    <source>
        <dbReference type="EMBL" id="KAE9245938.1"/>
    </source>
</evidence>
<feature type="compositionally biased region" description="Basic residues" evidence="1">
    <location>
        <begin position="917"/>
        <end position="928"/>
    </location>
</feature>
<dbReference type="CDD" id="cd08067">
    <property type="entry name" value="MPN_2A_DUB"/>
    <property type="match status" value="1"/>
</dbReference>
<evidence type="ECO:0000313" key="17">
    <source>
        <dbReference type="Proteomes" id="UP000440367"/>
    </source>
</evidence>
<name>A0A6A3T596_9STRA</name>
<feature type="compositionally biased region" description="Basic and acidic residues" evidence="1">
    <location>
        <begin position="854"/>
        <end position="867"/>
    </location>
</feature>
<feature type="compositionally biased region" description="Basic residues" evidence="1">
    <location>
        <begin position="1013"/>
        <end position="1023"/>
    </location>
</feature>
<dbReference type="Gene3D" id="2.30.30.140">
    <property type="match status" value="1"/>
</dbReference>
<feature type="region of interest" description="Disordered" evidence="1">
    <location>
        <begin position="759"/>
        <end position="894"/>
    </location>
</feature>
<dbReference type="Pfam" id="PF00855">
    <property type="entry name" value="PWWP"/>
    <property type="match status" value="1"/>
</dbReference>
<dbReference type="Gene3D" id="3.40.140.10">
    <property type="entry name" value="Cytidine Deaminase, domain 2"/>
    <property type="match status" value="1"/>
</dbReference>
<evidence type="ECO:0000313" key="15">
    <source>
        <dbReference type="Proteomes" id="UP000433483"/>
    </source>
</evidence>
<dbReference type="Proteomes" id="UP000440367">
    <property type="component" value="Unassembled WGS sequence"/>
</dbReference>
<feature type="region of interest" description="Disordered" evidence="1">
    <location>
        <begin position="178"/>
        <end position="413"/>
    </location>
</feature>
<dbReference type="Proteomes" id="UP000486351">
    <property type="component" value="Unassembled WGS sequence"/>
</dbReference>
<feature type="compositionally biased region" description="Basic and acidic residues" evidence="1">
    <location>
        <begin position="1263"/>
        <end position="1288"/>
    </location>
</feature>
<feature type="compositionally biased region" description="Basic and acidic residues" evidence="1">
    <location>
        <begin position="179"/>
        <end position="188"/>
    </location>
</feature>
<dbReference type="EMBL" id="QXGA01000052">
    <property type="protein sequence ID" value="KAE9153952.1"/>
    <property type="molecule type" value="Genomic_DNA"/>
</dbReference>
<dbReference type="OrthoDB" id="118550at2759"/>
<comment type="caution">
    <text evidence="6">The sequence shown here is derived from an EMBL/GenBank/DDBJ whole genome shotgun (WGS) entry which is preliminary data.</text>
</comment>
<evidence type="ECO:0000313" key="12">
    <source>
        <dbReference type="EMBL" id="KAE9324082.1"/>
    </source>
</evidence>
<dbReference type="EMBL" id="QXGF01000215">
    <property type="protein sequence ID" value="KAE8944224.1"/>
    <property type="molecule type" value="Genomic_DNA"/>
</dbReference>
<sequence length="1385" mass="151679">MVAPGAKKPSSSRDAAAQEAMRARHEALTLVEEQFRDFDVVWAKVHGFPWWPGVLFHSWDVVRRAGIRTDPKIVASLVVPPPEKLPAEGRDHETRVRRHCLVMFLDKFNFSLVEIDPSSVAGFTAHYQAYVHAVMGSTKSKWGKKKTEFRRALAKATQLLHMGKEYVEDDLVLLEEPSPAEKKQRMDEVGLDEEEEDENASLDDAWDDREVADDAGFSLEEGSEMSAEEKKPPRKAQKKADSRKSANRKAKGLEAAEVKDVQGDDDDVVVLLPPKSRKKAPAKDSKARARKSSRKEVQSTGPVAVVSPSPSPIDLTVTPESERKKYRPASKTSDKASNRATKSRKKKSEGDAAGNGSKSKKSSRAKVLVLEDEDDEQKSSSEQDDASHQVSDEAIDITEEDEGGGEEERSRNLLLTPLSSIWTTTVSDSHNDATGSQAQLAYKQDFVWNDNVFTDELSIAEKMKAENERKQAEDAAPGRERSLGKRQSRSVQQSQIRQNLMTGNLDPHTMVQCAAYRPKDYVEDPNSRSRGAPSLDPPFQVVVHPDAVFVADLHSHLATCEIIGFLGGKWDEVSNTLYIQAAFPCRSLVIDGDDGSTDVEMDPGSEIELRGIIENAQLEVVGWYHSHPAFAPDPSVRDIENQTSYQQLFQRPCTSKDKQPSEPFVGLIVGTYDTRRSSPVSLFRYFHTRGEKVSGGACREIYMPYEFIPGRRHFKSVLQDEERDRTRMFPMYHSVLQHFKLELTSVKLPLPVDITLAPTRRSTPKVSPARVRGQGTVRKRKQSSDITGEKPIKKSRAKSRRSTRQQSASHIDLTDDNDIQNVPPAENEPAASNGVSEDKEIIDSPGSTEINTADSDRLAGSKDKEAKVVPPSGCADAEGSKRDAAPGSTKPDVHNIEQEVAEVVADAVLSTENSEGKRKRSRKAHIPKRINENLGSSGGDEQQPTDRTAAADITNGAALQESSSTMRNKVNTGRVKAVKANIDVIQYSSSSSPASSSVMKPPASPAASSGSSGRKKNRRKPQKTIKNSIRSGSPVSDGPSPGRSPSPATAPVQTFYEAFQASGPRVPNGGSQEEVAHSSSRVDGPKPDSVLVEDSQYITVEEDMKATSVSPRGDASVDAASGSKTIQRDGAINPEVQSFVISLVDKVVEKLARMATAGVESSGHEKKAVADTSSREGVNGMPNDSTDRVKPEASNTLTSEPTPDANASAVAGSKKIPSGIGSASTRTGTQLFGSNGECEDIQTSLQKMTGYLDKLKALLPSKSTEDNDKDQTDVEPESESKLAVKLEPASEREQDAYLVALRTKYGAGVSGCTEQVITLVDYYRDFERRTDLSEIWKLRITKLEKIESSLSEYVQFLNIPVALRQDFIKNLISYLRESWGLTKAD</sequence>
<dbReference type="Proteomes" id="UP000460718">
    <property type="component" value="Unassembled WGS sequence"/>
</dbReference>
<dbReference type="EMBL" id="QXFY01000024">
    <property type="protein sequence ID" value="KAE9361451.1"/>
    <property type="molecule type" value="Genomic_DNA"/>
</dbReference>
<dbReference type="Proteomes" id="UP000429523">
    <property type="component" value="Unassembled WGS sequence"/>
</dbReference>
<dbReference type="PROSITE" id="PS50812">
    <property type="entry name" value="PWWP"/>
    <property type="match status" value="1"/>
</dbReference>
<feature type="domain" description="PWWP" evidence="3">
    <location>
        <begin position="39"/>
        <end position="116"/>
    </location>
</feature>
<feature type="region of interest" description="Disordered" evidence="1">
    <location>
        <begin position="1261"/>
        <end position="1288"/>
    </location>
</feature>
<evidence type="ECO:0000259" key="3">
    <source>
        <dbReference type="PROSITE" id="PS50812"/>
    </source>
</evidence>
<evidence type="ECO:0000313" key="18">
    <source>
        <dbReference type="Proteomes" id="UP000440732"/>
    </source>
</evidence>
<dbReference type="EMBL" id="QXFW01000169">
    <property type="protein sequence ID" value="KAE9022120.1"/>
    <property type="molecule type" value="Genomic_DNA"/>
</dbReference>
<dbReference type="InterPro" id="IPR000313">
    <property type="entry name" value="PWWP_dom"/>
</dbReference>
<feature type="compositionally biased region" description="Acidic residues" evidence="1">
    <location>
        <begin position="189"/>
        <end position="213"/>
    </location>
</feature>
<dbReference type="EMBL" id="QXGC01000181">
    <property type="protein sequence ID" value="KAE9245938.1"/>
    <property type="molecule type" value="Genomic_DNA"/>
</dbReference>
<accession>A0A6A3T596</accession>
<gene>
    <name evidence="12" type="ORF">PF001_g3606</name>
    <name evidence="11" type="ORF">PF002_g6753</name>
    <name evidence="10" type="ORF">PF004_g5030</name>
    <name evidence="9" type="ORF">PF005_g5637</name>
    <name evidence="8" type="ORF">PF006_g1962</name>
    <name evidence="6" type="ORF">PF007_g5765</name>
    <name evidence="13" type="ORF">PF008_g1032</name>
    <name evidence="4" type="ORF">PF009_g6092</name>
    <name evidence="7" type="ORF">PF010_g5068</name>
    <name evidence="5" type="ORF">PF011_g4617</name>
</gene>
<protein>
    <recommendedName>
        <fullName evidence="24">MPN domain-containing protein</fullName>
    </recommendedName>
</protein>
<evidence type="ECO:0000313" key="16">
    <source>
        <dbReference type="Proteomes" id="UP000437068"/>
    </source>
</evidence>
<dbReference type="Proteomes" id="UP000433483">
    <property type="component" value="Unassembled WGS sequence"/>
</dbReference>
<feature type="compositionally biased region" description="Basic and acidic residues" evidence="1">
    <location>
        <begin position="377"/>
        <end position="391"/>
    </location>
</feature>
<dbReference type="PROSITE" id="PS50249">
    <property type="entry name" value="MPN"/>
    <property type="match status" value="1"/>
</dbReference>
<reference evidence="14 15" key="1">
    <citation type="submission" date="2018-08" db="EMBL/GenBank/DDBJ databases">
        <title>Genomic investigation of the strawberry pathogen Phytophthora fragariae indicates pathogenicity is determined by transcriptional variation in three key races.</title>
        <authorList>
            <person name="Adams T.M."/>
            <person name="Armitage A.D."/>
            <person name="Sobczyk M.K."/>
            <person name="Bates H.J."/>
            <person name="Dunwell J.M."/>
            <person name="Nellist C.F."/>
            <person name="Harrison R.J."/>
        </authorList>
    </citation>
    <scope>NUCLEOTIDE SEQUENCE [LARGE SCALE GENOMIC DNA]</scope>
    <source>
        <strain evidence="12 16">A4</strain>
        <strain evidence="11 17">BC-1</strain>
        <strain evidence="10 21">BC-23</strain>
        <strain evidence="9 15">NOV-27</strain>
        <strain evidence="8 18">NOV-5</strain>
        <strain evidence="6 19">NOV-71</strain>
        <strain evidence="13 22">NOV-77</strain>
        <strain evidence="4 14">NOV-9</strain>
        <strain evidence="7 23">ONT-3</strain>
        <strain evidence="5 20">SCRP245</strain>
    </source>
</reference>